<comment type="caution">
    <text evidence="1">The sequence shown here is derived from an EMBL/GenBank/DDBJ whole genome shotgun (WGS) entry which is preliminary data.</text>
</comment>
<organism evidence="1 2">
    <name type="scientific">Wohlfahrtiimonas larvae</name>
    <dbReference type="NCBI Taxonomy" id="1157986"/>
    <lineage>
        <taxon>Bacteria</taxon>
        <taxon>Pseudomonadati</taxon>
        <taxon>Pseudomonadota</taxon>
        <taxon>Gammaproteobacteria</taxon>
        <taxon>Cardiobacteriales</taxon>
        <taxon>Ignatzschineriaceae</taxon>
        <taxon>Wohlfahrtiimonas</taxon>
    </lineage>
</organism>
<dbReference type="EMBL" id="BAABKE010000003">
    <property type="protein sequence ID" value="GAA5098959.1"/>
    <property type="molecule type" value="Genomic_DNA"/>
</dbReference>
<dbReference type="Pfam" id="PF04351">
    <property type="entry name" value="PilP"/>
    <property type="match status" value="1"/>
</dbReference>
<accession>A0ABP9MMP0</accession>
<protein>
    <recommendedName>
        <fullName evidence="3">Pilus assembly protein PilP</fullName>
    </recommendedName>
</protein>
<evidence type="ECO:0000313" key="1">
    <source>
        <dbReference type="EMBL" id="GAA5098959.1"/>
    </source>
</evidence>
<evidence type="ECO:0000313" key="2">
    <source>
        <dbReference type="Proteomes" id="UP001500631"/>
    </source>
</evidence>
<name>A0ABP9MMP0_9GAMM</name>
<evidence type="ECO:0008006" key="3">
    <source>
        <dbReference type="Google" id="ProtNLM"/>
    </source>
</evidence>
<reference evidence="2" key="1">
    <citation type="journal article" date="2019" name="Int. J. Syst. Evol. Microbiol.">
        <title>The Global Catalogue of Microorganisms (GCM) 10K type strain sequencing project: providing services to taxonomists for standard genome sequencing and annotation.</title>
        <authorList>
            <consortium name="The Broad Institute Genomics Platform"/>
            <consortium name="The Broad Institute Genome Sequencing Center for Infectious Disease"/>
            <person name="Wu L."/>
            <person name="Ma J."/>
        </authorList>
    </citation>
    <scope>NUCLEOTIDE SEQUENCE [LARGE SCALE GENOMIC DNA]</scope>
    <source>
        <strain evidence="2">JCM 18424</strain>
    </source>
</reference>
<dbReference type="Proteomes" id="UP001500631">
    <property type="component" value="Unassembled WGS sequence"/>
</dbReference>
<dbReference type="PROSITE" id="PS51257">
    <property type="entry name" value="PROKAR_LIPOPROTEIN"/>
    <property type="match status" value="1"/>
</dbReference>
<sequence>MNKKMIMSILLVSATLQGCMEQFERSIPVEERIMETKQGVTQRVKTIKIESVANQISLGDTSLFYLQQGRDPFVATGFFKGLFNYGDFNVVSNSKVRLKEDPSRPKGYRPGPFEKYELNGLTMIGVMSLANGETAALIDVGQNKIMMLKKGDYVGRDFGEVTEITERSVLIDEKFGSTNREDGNAWIVLPNKIDLKIK</sequence>
<dbReference type="Gene3D" id="2.30.30.830">
    <property type="match status" value="1"/>
</dbReference>
<dbReference type="RefSeq" id="WP_077924994.1">
    <property type="nucleotide sequence ID" value="NZ_BAABKE010000003.1"/>
</dbReference>
<gene>
    <name evidence="1" type="ORF">GCM10023338_11950</name>
</gene>
<dbReference type="InterPro" id="IPR007446">
    <property type="entry name" value="PilP"/>
</dbReference>
<keyword evidence="2" id="KW-1185">Reference proteome</keyword>
<proteinExistence type="predicted"/>